<keyword evidence="4" id="KW-1185">Reference proteome</keyword>
<sequence length="84" mass="9290">MSDGRSQPTPRLAGLLVDPGELEDRAPHSGLLDSEQVGDRTNTSLMDARGLSEYALDSSRTQLDGSDEQRRFAEQTRCGRRLRS</sequence>
<reference evidence="3" key="2">
    <citation type="submission" date="2023-02" db="EMBL/GenBank/DDBJ databases">
        <authorList>
            <person name="Sun Q."/>
            <person name="Mori K."/>
        </authorList>
    </citation>
    <scope>NUCLEOTIDE SEQUENCE</scope>
    <source>
        <strain evidence="3">NBRC 112289</strain>
    </source>
</reference>
<proteinExistence type="predicted"/>
<evidence type="ECO:0000256" key="1">
    <source>
        <dbReference type="SAM" id="MobiDB-lite"/>
    </source>
</evidence>
<evidence type="ECO:0000313" key="2">
    <source>
        <dbReference type="EMBL" id="GMA26821.1"/>
    </source>
</evidence>
<dbReference type="AlphaFoldDB" id="A0AA37UGE9"/>
<gene>
    <name evidence="2" type="ORF">GCM10025874_00740</name>
    <name evidence="3" type="ORF">GCM10025874_31870</name>
</gene>
<evidence type="ECO:0000313" key="4">
    <source>
        <dbReference type="Proteomes" id="UP001157160"/>
    </source>
</evidence>
<dbReference type="Proteomes" id="UP001157160">
    <property type="component" value="Unassembled WGS sequence"/>
</dbReference>
<dbReference type="EMBL" id="BSUL01000002">
    <property type="protein sequence ID" value="GMA29934.1"/>
    <property type="molecule type" value="Genomic_DNA"/>
</dbReference>
<accession>A0AA37UGE9</accession>
<feature type="region of interest" description="Disordered" evidence="1">
    <location>
        <begin position="1"/>
        <end position="36"/>
    </location>
</feature>
<protein>
    <submittedName>
        <fullName evidence="3">Uncharacterized protein</fullName>
    </submittedName>
</protein>
<name>A0AA37UGE9_9MICO</name>
<comment type="caution">
    <text evidence="3">The sequence shown here is derived from an EMBL/GenBank/DDBJ whole genome shotgun (WGS) entry which is preliminary data.</text>
</comment>
<feature type="region of interest" description="Disordered" evidence="1">
    <location>
        <begin position="57"/>
        <end position="84"/>
    </location>
</feature>
<dbReference type="EMBL" id="BSUL01000001">
    <property type="protein sequence ID" value="GMA26821.1"/>
    <property type="molecule type" value="Genomic_DNA"/>
</dbReference>
<organism evidence="3 4">
    <name type="scientific">Arenivirga flava</name>
    <dbReference type="NCBI Taxonomy" id="1930060"/>
    <lineage>
        <taxon>Bacteria</taxon>
        <taxon>Bacillati</taxon>
        <taxon>Actinomycetota</taxon>
        <taxon>Actinomycetes</taxon>
        <taxon>Micrococcales</taxon>
        <taxon>Microbacteriaceae</taxon>
        <taxon>Arenivirga</taxon>
    </lineage>
</organism>
<evidence type="ECO:0000313" key="3">
    <source>
        <dbReference type="EMBL" id="GMA29934.1"/>
    </source>
</evidence>
<reference evidence="3 4" key="1">
    <citation type="journal article" date="2014" name="Int. J. Syst. Evol. Microbiol.">
        <title>Complete genome sequence of Corynebacterium casei LMG S-19264T (=DSM 44701T), isolated from a smear-ripened cheese.</title>
        <authorList>
            <consortium name="US DOE Joint Genome Institute (JGI-PGF)"/>
            <person name="Walter F."/>
            <person name="Albersmeier A."/>
            <person name="Kalinowski J."/>
            <person name="Ruckert C."/>
        </authorList>
    </citation>
    <scope>NUCLEOTIDE SEQUENCE [LARGE SCALE GENOMIC DNA]</scope>
    <source>
        <strain evidence="3 4">NBRC 112289</strain>
    </source>
</reference>